<comment type="caution">
    <text evidence="2">The sequence shown here is derived from an EMBL/GenBank/DDBJ whole genome shotgun (WGS) entry which is preliminary data.</text>
</comment>
<name>A0A8T7M496_9CHLR</name>
<sequence length="85" mass="9831">MRFTYTPKHGSWLNMAEIEISVFERTCLSRRLSSRAELEQEVAALEAERNAAHATISWQFSCEDARAKLHRLYPKLAQVNEPLLL</sequence>
<evidence type="ECO:0000313" key="2">
    <source>
        <dbReference type="EMBL" id="NWJ46884.1"/>
    </source>
</evidence>
<accession>A0A8T7M496</accession>
<organism evidence="2 3">
    <name type="scientific">Candidatus Chlorohelix allophototropha</name>
    <dbReference type="NCBI Taxonomy" id="3003348"/>
    <lineage>
        <taxon>Bacteria</taxon>
        <taxon>Bacillati</taxon>
        <taxon>Chloroflexota</taxon>
        <taxon>Chloroflexia</taxon>
        <taxon>Candidatus Chloroheliales</taxon>
        <taxon>Candidatus Chloroheliaceae</taxon>
        <taxon>Candidatus Chlorohelix</taxon>
    </lineage>
</organism>
<dbReference type="AlphaFoldDB" id="A0A8T7M496"/>
<dbReference type="EMBL" id="JACATZ010000001">
    <property type="protein sequence ID" value="NWJ46884.1"/>
    <property type="molecule type" value="Genomic_DNA"/>
</dbReference>
<feature type="coiled-coil region" evidence="1">
    <location>
        <begin position="28"/>
        <end position="55"/>
    </location>
</feature>
<keyword evidence="1" id="KW-0175">Coiled coil</keyword>
<proteinExistence type="predicted"/>
<evidence type="ECO:0000256" key="1">
    <source>
        <dbReference type="SAM" id="Coils"/>
    </source>
</evidence>
<evidence type="ECO:0000313" key="3">
    <source>
        <dbReference type="Proteomes" id="UP000521676"/>
    </source>
</evidence>
<gene>
    <name evidence="2" type="ORF">HXX08_13545</name>
</gene>
<protein>
    <recommendedName>
        <fullName evidence="4">Tc1-like transposase DDE domain-containing protein</fullName>
    </recommendedName>
</protein>
<dbReference type="Proteomes" id="UP000521676">
    <property type="component" value="Unassembled WGS sequence"/>
</dbReference>
<reference evidence="2 3" key="1">
    <citation type="submission" date="2020-06" db="EMBL/GenBank/DDBJ databases">
        <title>Anoxygenic phototrophic Chloroflexota member uses a Type I reaction center.</title>
        <authorList>
            <person name="Tsuji J.M."/>
            <person name="Shaw N.A."/>
            <person name="Nagashima S."/>
            <person name="Venkiteswaran J."/>
            <person name="Schiff S.L."/>
            <person name="Hanada S."/>
            <person name="Tank M."/>
            <person name="Neufeld J.D."/>
        </authorList>
    </citation>
    <scope>NUCLEOTIDE SEQUENCE [LARGE SCALE GENOMIC DNA]</scope>
    <source>
        <strain evidence="2">L227-S17</strain>
    </source>
</reference>
<evidence type="ECO:0008006" key="4">
    <source>
        <dbReference type="Google" id="ProtNLM"/>
    </source>
</evidence>